<organism evidence="9 10">
    <name type="scientific">Dovyalis caffra</name>
    <dbReference type="NCBI Taxonomy" id="77055"/>
    <lineage>
        <taxon>Eukaryota</taxon>
        <taxon>Viridiplantae</taxon>
        <taxon>Streptophyta</taxon>
        <taxon>Embryophyta</taxon>
        <taxon>Tracheophyta</taxon>
        <taxon>Spermatophyta</taxon>
        <taxon>Magnoliopsida</taxon>
        <taxon>eudicotyledons</taxon>
        <taxon>Gunneridae</taxon>
        <taxon>Pentapetalae</taxon>
        <taxon>rosids</taxon>
        <taxon>fabids</taxon>
        <taxon>Malpighiales</taxon>
        <taxon>Salicaceae</taxon>
        <taxon>Flacourtieae</taxon>
        <taxon>Dovyalis</taxon>
    </lineage>
</organism>
<dbReference type="AlphaFoldDB" id="A0AAV1S0T3"/>
<feature type="transmembrane region" description="Helical" evidence="7">
    <location>
        <begin position="175"/>
        <end position="195"/>
    </location>
</feature>
<keyword evidence="7" id="KW-0472">Membrane</keyword>
<keyword evidence="3" id="KW-0611">Plant defense</keyword>
<gene>
    <name evidence="9" type="ORF">DCAF_LOCUS16307</name>
</gene>
<comment type="subcellular location">
    <subcellularLocation>
        <location evidence="1">Cell membrane</location>
        <topology evidence="1">Single-pass membrane protein</topology>
    </subcellularLocation>
</comment>
<dbReference type="PROSITE" id="PS01031">
    <property type="entry name" value="SHSP"/>
    <property type="match status" value="1"/>
</dbReference>
<keyword evidence="7" id="KW-0812">Transmembrane</keyword>
<reference evidence="9 10" key="1">
    <citation type="submission" date="2024-01" db="EMBL/GenBank/DDBJ databases">
        <authorList>
            <person name="Waweru B."/>
        </authorList>
    </citation>
    <scope>NUCLEOTIDE SEQUENCE [LARGE SCALE GENOMIC DNA]</scope>
</reference>
<comment type="similarity">
    <text evidence="4 5">Belongs to the small heat shock protein (HSP20) family.</text>
</comment>
<evidence type="ECO:0000256" key="7">
    <source>
        <dbReference type="SAM" id="Phobius"/>
    </source>
</evidence>
<dbReference type="EMBL" id="CAWUPB010001160">
    <property type="protein sequence ID" value="CAK7341483.1"/>
    <property type="molecule type" value="Genomic_DNA"/>
</dbReference>
<proteinExistence type="inferred from homology"/>
<dbReference type="GO" id="GO:0005886">
    <property type="term" value="C:plasma membrane"/>
    <property type="evidence" value="ECO:0007669"/>
    <property type="project" value="UniProtKB-SubCell"/>
</dbReference>
<evidence type="ECO:0000256" key="1">
    <source>
        <dbReference type="ARBA" id="ARBA00004162"/>
    </source>
</evidence>
<dbReference type="CDD" id="cd06464">
    <property type="entry name" value="ACD_sHsps-like"/>
    <property type="match status" value="1"/>
</dbReference>
<dbReference type="InterPro" id="IPR002068">
    <property type="entry name" value="A-crystallin/Hsp20_dom"/>
</dbReference>
<dbReference type="Pfam" id="PF00011">
    <property type="entry name" value="HSP20"/>
    <property type="match status" value="1"/>
</dbReference>
<comment type="caution">
    <text evidence="9">The sequence shown here is derived from an EMBL/GenBank/DDBJ whole genome shotgun (WGS) entry which is preliminary data.</text>
</comment>
<evidence type="ECO:0000313" key="9">
    <source>
        <dbReference type="EMBL" id="CAK7341483.1"/>
    </source>
</evidence>
<dbReference type="GO" id="GO:0006952">
    <property type="term" value="P:defense response"/>
    <property type="evidence" value="ECO:0007669"/>
    <property type="project" value="UniProtKB-KW"/>
</dbReference>
<name>A0AAV1S0T3_9ROSI</name>
<dbReference type="InterPro" id="IPR008978">
    <property type="entry name" value="HSP20-like_chaperone"/>
</dbReference>
<feature type="region of interest" description="Disordered" evidence="6">
    <location>
        <begin position="108"/>
        <end position="131"/>
    </location>
</feature>
<evidence type="ECO:0000256" key="2">
    <source>
        <dbReference type="ARBA" id="ARBA00022475"/>
    </source>
</evidence>
<evidence type="ECO:0000313" key="10">
    <source>
        <dbReference type="Proteomes" id="UP001314170"/>
    </source>
</evidence>
<dbReference type="PANTHER" id="PTHR43670:SF118">
    <property type="entry name" value="HSP20_ALPHA CRYSTALLIN FAMILY PROTEIN"/>
    <property type="match status" value="1"/>
</dbReference>
<dbReference type="PANTHER" id="PTHR43670">
    <property type="entry name" value="HEAT SHOCK PROTEIN 26"/>
    <property type="match status" value="1"/>
</dbReference>
<keyword evidence="10" id="KW-1185">Reference proteome</keyword>
<keyword evidence="7" id="KW-1133">Transmembrane helix</keyword>
<evidence type="ECO:0000259" key="8">
    <source>
        <dbReference type="PROSITE" id="PS01031"/>
    </source>
</evidence>
<feature type="domain" description="SHSP" evidence="8">
    <location>
        <begin position="7"/>
        <end position="121"/>
    </location>
</feature>
<dbReference type="SUPFAM" id="SSF49764">
    <property type="entry name" value="HSP20-like chaperones"/>
    <property type="match status" value="1"/>
</dbReference>
<dbReference type="Proteomes" id="UP001314170">
    <property type="component" value="Unassembled WGS sequence"/>
</dbReference>
<sequence length="198" mass="22626">MAGAKVKPSYEDFEPYCKWGIEAGQNTLEVHLHVDQQVEMAKICFKKEQLRVQLSSLGNMTITGERRVDESRWTRFRKEIKVPKECNNYEIRAKLSGGILYIVMPKKTTPPSSQDQVTPRGGNQENEQTKARINQDDVTKDTVNQELDTMLAIRPTNCTMQLQDGVSRLKMRKKMAINVAVAVVVMVILVAFVIYKHR</sequence>
<accession>A0AAV1S0T3</accession>
<evidence type="ECO:0000256" key="6">
    <source>
        <dbReference type="SAM" id="MobiDB-lite"/>
    </source>
</evidence>
<evidence type="ECO:0000256" key="3">
    <source>
        <dbReference type="ARBA" id="ARBA00022821"/>
    </source>
</evidence>
<dbReference type="Gene3D" id="2.60.40.790">
    <property type="match status" value="1"/>
</dbReference>
<evidence type="ECO:0000256" key="4">
    <source>
        <dbReference type="PROSITE-ProRule" id="PRU00285"/>
    </source>
</evidence>
<protein>
    <recommendedName>
        <fullName evidence="8">SHSP domain-containing protein</fullName>
    </recommendedName>
</protein>
<dbReference type="GO" id="GO:0034605">
    <property type="term" value="P:cellular response to heat"/>
    <property type="evidence" value="ECO:0007669"/>
    <property type="project" value="TreeGrafter"/>
</dbReference>
<evidence type="ECO:0000256" key="5">
    <source>
        <dbReference type="RuleBase" id="RU003616"/>
    </source>
</evidence>
<feature type="compositionally biased region" description="Polar residues" evidence="6">
    <location>
        <begin position="109"/>
        <end position="126"/>
    </location>
</feature>
<keyword evidence="2" id="KW-1003">Cell membrane</keyword>